<dbReference type="RefSeq" id="WP_425570015.1">
    <property type="nucleotide sequence ID" value="NZ_BAABKP010000001.1"/>
</dbReference>
<reference evidence="2" key="1">
    <citation type="journal article" date="2019" name="Int. J. Syst. Evol. Microbiol.">
        <title>The Global Catalogue of Microorganisms (GCM) 10K type strain sequencing project: providing services to taxonomists for standard genome sequencing and annotation.</title>
        <authorList>
            <consortium name="The Broad Institute Genomics Platform"/>
            <consortium name="The Broad Institute Genome Sequencing Center for Infectious Disease"/>
            <person name="Wu L."/>
            <person name="Ma J."/>
        </authorList>
    </citation>
    <scope>NUCLEOTIDE SEQUENCE [LARGE SCALE GENOMIC DNA]</scope>
    <source>
        <strain evidence="2">JCM 18541</strain>
    </source>
</reference>
<accession>A0ABP9BGC1</accession>
<dbReference type="Pfam" id="PF18963">
    <property type="entry name" value="DUF5703"/>
    <property type="match status" value="1"/>
</dbReference>
<organism evidence="1 2">
    <name type="scientific">Rothia endophytica</name>
    <dbReference type="NCBI Taxonomy" id="1324766"/>
    <lineage>
        <taxon>Bacteria</taxon>
        <taxon>Bacillati</taxon>
        <taxon>Actinomycetota</taxon>
        <taxon>Actinomycetes</taxon>
        <taxon>Micrococcales</taxon>
        <taxon>Micrococcaceae</taxon>
        <taxon>Rothia</taxon>
    </lineage>
</organism>
<evidence type="ECO:0000313" key="1">
    <source>
        <dbReference type="EMBL" id="GAA4793762.1"/>
    </source>
</evidence>
<dbReference type="InterPro" id="IPR043758">
    <property type="entry name" value="DUF5703"/>
</dbReference>
<dbReference type="EMBL" id="BAABKP010000001">
    <property type="protein sequence ID" value="GAA4793762.1"/>
    <property type="molecule type" value="Genomic_DNA"/>
</dbReference>
<gene>
    <name evidence="1" type="ORF">GCM10023352_10650</name>
</gene>
<name>A0ABP9BGC1_9MICC</name>
<keyword evidence="2" id="KW-1185">Reference proteome</keyword>
<evidence type="ECO:0000313" key="2">
    <source>
        <dbReference type="Proteomes" id="UP001500187"/>
    </source>
</evidence>
<sequence length="80" mass="9695">MREHTIGYAEEQVAGSQQRFEYMIVTVESHENLKDARARLLEHSEYGRWELARSVILYGGRRKYWLRRRVMKLQKTVHFV</sequence>
<dbReference type="Proteomes" id="UP001500187">
    <property type="component" value="Unassembled WGS sequence"/>
</dbReference>
<comment type="caution">
    <text evidence="1">The sequence shown here is derived from an EMBL/GenBank/DDBJ whole genome shotgun (WGS) entry which is preliminary data.</text>
</comment>
<proteinExistence type="predicted"/>
<protein>
    <submittedName>
        <fullName evidence="1">Uncharacterized protein</fullName>
    </submittedName>
</protein>